<evidence type="ECO:0008006" key="3">
    <source>
        <dbReference type="Google" id="ProtNLM"/>
    </source>
</evidence>
<dbReference type="RefSeq" id="WP_189445223.1">
    <property type="nucleotide sequence ID" value="NZ_BMZI01000006.1"/>
</dbReference>
<dbReference type="EMBL" id="BMZI01000006">
    <property type="protein sequence ID" value="GHB26721.1"/>
    <property type="molecule type" value="Genomic_DNA"/>
</dbReference>
<accession>A0ABQ3E8B3</accession>
<sequence>MVNIDKLCEELNLDGTADHQDARDILIRRFRAELSRPEWDSDTAASLATSLADAGWPIFFPQNEGWYLDVVDGAYTVVARADGPFRWDAEAVASIAQRFARGSRWHGQVLDTIGMTACGHGLPLLRILGYGPNAVDVVVCSELRPDDCLEIGYRPDPFEPASWSIFRRDNEFGGLKWIADRPDQQSALIYCAGRLGASLNDEILTSFSTYFQ</sequence>
<gene>
    <name evidence="1" type="ORF">GCM10009038_26720</name>
</gene>
<proteinExistence type="predicted"/>
<protein>
    <recommendedName>
        <fullName evidence="3">SMI1/KNR4 family protein</fullName>
    </recommendedName>
</protein>
<organism evidence="1 2">
    <name type="scientific">Salinicola rhizosphaerae</name>
    <dbReference type="NCBI Taxonomy" id="1443141"/>
    <lineage>
        <taxon>Bacteria</taxon>
        <taxon>Pseudomonadati</taxon>
        <taxon>Pseudomonadota</taxon>
        <taxon>Gammaproteobacteria</taxon>
        <taxon>Oceanospirillales</taxon>
        <taxon>Halomonadaceae</taxon>
        <taxon>Salinicola</taxon>
    </lineage>
</organism>
<keyword evidence="2" id="KW-1185">Reference proteome</keyword>
<evidence type="ECO:0000313" key="2">
    <source>
        <dbReference type="Proteomes" id="UP000646745"/>
    </source>
</evidence>
<comment type="caution">
    <text evidence="1">The sequence shown here is derived from an EMBL/GenBank/DDBJ whole genome shotgun (WGS) entry which is preliminary data.</text>
</comment>
<evidence type="ECO:0000313" key="1">
    <source>
        <dbReference type="EMBL" id="GHB26721.1"/>
    </source>
</evidence>
<reference evidence="2" key="1">
    <citation type="journal article" date="2019" name="Int. J. Syst. Evol. Microbiol.">
        <title>The Global Catalogue of Microorganisms (GCM) 10K type strain sequencing project: providing services to taxonomists for standard genome sequencing and annotation.</title>
        <authorList>
            <consortium name="The Broad Institute Genomics Platform"/>
            <consortium name="The Broad Institute Genome Sequencing Center for Infectious Disease"/>
            <person name="Wu L."/>
            <person name="Ma J."/>
        </authorList>
    </citation>
    <scope>NUCLEOTIDE SEQUENCE [LARGE SCALE GENOMIC DNA]</scope>
    <source>
        <strain evidence="2">KCTC 32998</strain>
    </source>
</reference>
<name>A0ABQ3E8B3_9GAMM</name>
<dbReference type="Proteomes" id="UP000646745">
    <property type="component" value="Unassembled WGS sequence"/>
</dbReference>